<protein>
    <submittedName>
        <fullName evidence="2">Uncharacterized protein</fullName>
    </submittedName>
</protein>
<reference evidence="3" key="1">
    <citation type="journal article" date="2019" name="Int. J. Syst. Evol. Microbiol.">
        <title>The Global Catalogue of Microorganisms (GCM) 10K type strain sequencing project: providing services to taxonomists for standard genome sequencing and annotation.</title>
        <authorList>
            <consortium name="The Broad Institute Genomics Platform"/>
            <consortium name="The Broad Institute Genome Sequencing Center for Infectious Disease"/>
            <person name="Wu L."/>
            <person name="Ma J."/>
        </authorList>
    </citation>
    <scope>NUCLEOTIDE SEQUENCE [LARGE SCALE GENOMIC DNA]</scope>
    <source>
        <strain evidence="3">JCM 16601</strain>
    </source>
</reference>
<accession>A0ABP7QY21</accession>
<dbReference type="RefSeq" id="WP_259087164.1">
    <property type="nucleotide sequence ID" value="NZ_BAAAZC010000031.1"/>
</dbReference>
<organism evidence="2 3">
    <name type="scientific">Mucilaginibacter dorajii</name>
    <dbReference type="NCBI Taxonomy" id="692994"/>
    <lineage>
        <taxon>Bacteria</taxon>
        <taxon>Pseudomonadati</taxon>
        <taxon>Bacteroidota</taxon>
        <taxon>Sphingobacteriia</taxon>
        <taxon>Sphingobacteriales</taxon>
        <taxon>Sphingobacteriaceae</taxon>
        <taxon>Mucilaginibacter</taxon>
    </lineage>
</organism>
<evidence type="ECO:0000313" key="3">
    <source>
        <dbReference type="Proteomes" id="UP001500742"/>
    </source>
</evidence>
<dbReference type="Proteomes" id="UP001500742">
    <property type="component" value="Unassembled WGS sequence"/>
</dbReference>
<gene>
    <name evidence="2" type="ORF">GCM10022210_47540</name>
</gene>
<proteinExistence type="predicted"/>
<dbReference type="EMBL" id="BAAAZC010000031">
    <property type="protein sequence ID" value="GAA3988912.1"/>
    <property type="molecule type" value="Genomic_DNA"/>
</dbReference>
<evidence type="ECO:0000256" key="1">
    <source>
        <dbReference type="SAM" id="SignalP"/>
    </source>
</evidence>
<sequence>MKKLLSVMLGITCIVAFSFFKNAQKLGFTKLSTSLYTAHTIVPMSDANKSKLKEVFAKEYGIKNFNQQTTVTYKKVTDSKYPKLTGYSVADKTVGAEVFTETTVNKPVGEDQEVTQRGIYASSASVASVAAMTSVLEAYKN</sequence>
<comment type="caution">
    <text evidence="2">The sequence shown here is derived from an EMBL/GenBank/DDBJ whole genome shotgun (WGS) entry which is preliminary data.</text>
</comment>
<evidence type="ECO:0000313" key="2">
    <source>
        <dbReference type="EMBL" id="GAA3988912.1"/>
    </source>
</evidence>
<feature type="signal peptide" evidence="1">
    <location>
        <begin position="1"/>
        <end position="23"/>
    </location>
</feature>
<keyword evidence="3" id="KW-1185">Reference proteome</keyword>
<keyword evidence="1" id="KW-0732">Signal</keyword>
<feature type="chain" id="PRO_5046807106" evidence="1">
    <location>
        <begin position="24"/>
        <end position="141"/>
    </location>
</feature>
<name>A0ABP7QY21_9SPHI</name>